<reference evidence="2" key="1">
    <citation type="journal article" date="2019" name="Int. J. Syst. Evol. Microbiol.">
        <title>The Global Catalogue of Microorganisms (GCM) 10K type strain sequencing project: providing services to taxonomists for standard genome sequencing and annotation.</title>
        <authorList>
            <consortium name="The Broad Institute Genomics Platform"/>
            <consortium name="The Broad Institute Genome Sequencing Center for Infectious Disease"/>
            <person name="Wu L."/>
            <person name="Ma J."/>
        </authorList>
    </citation>
    <scope>NUCLEOTIDE SEQUENCE [LARGE SCALE GENOMIC DNA]</scope>
    <source>
        <strain evidence="2">JCM 31486</strain>
    </source>
</reference>
<protein>
    <submittedName>
        <fullName evidence="1">Uncharacterized protein</fullName>
    </submittedName>
</protein>
<accession>A0ABW3MKQ6</accession>
<feature type="non-terminal residue" evidence="1">
    <location>
        <position position="1"/>
    </location>
</feature>
<organism evidence="1 2">
    <name type="scientific">Kibdelosporangium lantanae</name>
    <dbReference type="NCBI Taxonomy" id="1497396"/>
    <lineage>
        <taxon>Bacteria</taxon>
        <taxon>Bacillati</taxon>
        <taxon>Actinomycetota</taxon>
        <taxon>Actinomycetes</taxon>
        <taxon>Pseudonocardiales</taxon>
        <taxon>Pseudonocardiaceae</taxon>
        <taxon>Kibdelosporangium</taxon>
    </lineage>
</organism>
<evidence type="ECO:0000313" key="1">
    <source>
        <dbReference type="EMBL" id="MFD1049839.1"/>
    </source>
</evidence>
<evidence type="ECO:0000313" key="2">
    <source>
        <dbReference type="Proteomes" id="UP001597045"/>
    </source>
</evidence>
<keyword evidence="2" id="KW-1185">Reference proteome</keyword>
<name>A0ABW3MKQ6_9PSEU</name>
<gene>
    <name evidence="1" type="ORF">ACFQ1S_32045</name>
</gene>
<proteinExistence type="predicted"/>
<dbReference type="EMBL" id="JBHTIS010002433">
    <property type="protein sequence ID" value="MFD1049839.1"/>
    <property type="molecule type" value="Genomic_DNA"/>
</dbReference>
<sequence length="154" mass="16249">GPRYVPKAGETVVTEPVLLTGSARDGVIYNTFVYTIRAGGMVQLCTVSQPNSLGQVVDGTKGHPDFCAGLTRPAQGKYFWGGAIVTPQTSDIYIYVASPPTVKILLKEPDGSYQAAIRFGDQTADLSVFVSPEGIKRPTAASALDAAGNSLENR</sequence>
<comment type="caution">
    <text evidence="1">The sequence shown here is derived from an EMBL/GenBank/DDBJ whole genome shotgun (WGS) entry which is preliminary data.</text>
</comment>
<dbReference type="Proteomes" id="UP001597045">
    <property type="component" value="Unassembled WGS sequence"/>
</dbReference>